<dbReference type="AlphaFoldDB" id="A0A7M7ME93"/>
<dbReference type="InterPro" id="IPR045851">
    <property type="entry name" value="AMP-bd_C_sf"/>
</dbReference>
<dbReference type="Pfam" id="PF00501">
    <property type="entry name" value="AMP-binding"/>
    <property type="match status" value="1"/>
</dbReference>
<dbReference type="PANTHER" id="PTHR43272:SF83">
    <property type="entry name" value="ACYL-COA SYNTHETASE LONG-CHAIN, ISOFORM J"/>
    <property type="match status" value="1"/>
</dbReference>
<dbReference type="Gene3D" id="3.40.50.12780">
    <property type="entry name" value="N-terminal domain of ligase-like"/>
    <property type="match status" value="1"/>
</dbReference>
<dbReference type="OMA" id="PEFGYSA"/>
<dbReference type="GeneID" id="111253961"/>
<dbReference type="PANTHER" id="PTHR43272">
    <property type="entry name" value="LONG-CHAIN-FATTY-ACID--COA LIGASE"/>
    <property type="match status" value="1"/>
</dbReference>
<dbReference type="RefSeq" id="XP_022669992.1">
    <property type="nucleotide sequence ID" value="XM_022814257.1"/>
</dbReference>
<keyword evidence="3" id="KW-0547">Nucleotide-binding</keyword>
<evidence type="ECO:0000256" key="7">
    <source>
        <dbReference type="ARBA" id="ARBA00026121"/>
    </source>
</evidence>
<evidence type="ECO:0000256" key="3">
    <source>
        <dbReference type="ARBA" id="ARBA00022741"/>
    </source>
</evidence>
<dbReference type="GO" id="GO:0090433">
    <property type="term" value="F:palmitoyl-CoA ligase activity"/>
    <property type="evidence" value="ECO:0007669"/>
    <property type="project" value="TreeGrafter"/>
</dbReference>
<proteinExistence type="inferred from homology"/>
<dbReference type="EC" id="6.2.1.3" evidence="7"/>
<dbReference type="KEGG" id="vde:111253961"/>
<dbReference type="GO" id="GO:0030182">
    <property type="term" value="P:neuron differentiation"/>
    <property type="evidence" value="ECO:0007669"/>
    <property type="project" value="TreeGrafter"/>
</dbReference>
<evidence type="ECO:0000256" key="6">
    <source>
        <dbReference type="ARBA" id="ARBA00024484"/>
    </source>
</evidence>
<dbReference type="Proteomes" id="UP000594260">
    <property type="component" value="Unplaced"/>
</dbReference>
<dbReference type="InParanoid" id="A0A7M7ME93"/>
<evidence type="ECO:0000256" key="4">
    <source>
        <dbReference type="ARBA" id="ARBA00022832"/>
    </source>
</evidence>
<dbReference type="Gene3D" id="3.30.300.30">
    <property type="match status" value="1"/>
</dbReference>
<evidence type="ECO:0000259" key="8">
    <source>
        <dbReference type="Pfam" id="PF00501"/>
    </source>
</evidence>
<evidence type="ECO:0000256" key="1">
    <source>
        <dbReference type="ARBA" id="ARBA00006432"/>
    </source>
</evidence>
<dbReference type="EnsemblMetazoa" id="XM_022814259">
    <property type="protein sequence ID" value="XP_022669994"/>
    <property type="gene ID" value="LOC111253961"/>
</dbReference>
<dbReference type="EnsemblMetazoa" id="XM_022814261">
    <property type="protein sequence ID" value="XP_022669996"/>
    <property type="gene ID" value="LOC111253961"/>
</dbReference>
<dbReference type="PROSITE" id="PS00455">
    <property type="entry name" value="AMP_BINDING"/>
    <property type="match status" value="1"/>
</dbReference>
<keyword evidence="5" id="KW-0067">ATP-binding</keyword>
<accession>A0A7M7ME93</accession>
<sequence length="730" mass="81106">MSSSTAQVAQLSPTQQVALGLLKGVNMIYDVVTLPLYTAIQAPWKHWQDSRQIFAQPTIPENPHSPWVRKQVHSLGKLKDIETVDQLFRVAIREFPDHPAMGTREIFGEEEEKQKDGKVFKKLILGEYKWITYKEMDKKIELIGRGLMSLGIRPRQNIVILAETRQEWMLTAQACLRLNIPVVTLYATLGEEGILHGINETEATFLVTSQDLLEKIGKLMPRMPLLETVIYMENPIVKVKPNPMEKIKLYPFSKLEMLGQSASGDLKGEVPTADDIGIIMYTSGSTGVPKGVMITQGNIVATTKGFYPVVSFVCPEDTYIAYLPLAHVLELACESLSFALGARIGYSSPLTLTDKSTGIKTGGKGDATLLKPTIMVAVPLILDRVRKSITEVAESKGIFAKNFFHHVIGYKTLWQKFGYGTPILDKLVFSKMKALLGGALKVIPCGSAPLSSDTHEFIKAALSCDIVQGYGLTETAAGATIMERNDKSYGRVGAPITGNYIKLVDWAEAGYHAIDKPNPRGEIVVGGISVTKGYYKNEALTQECFREEGGIRWFYTGDIGEMFPDGTIKIIDRKKDLVKLQFGEYISLGKIETELKTCPLVENICVYASSFHTFLVALIAPNQKAIQALAVTLNKDTSDFRRLYRDPDIVRAVIQQLAEHGKKANLSKTEIPTKIKLCTEEWLPDTGLVTAAFKIRRKQLQQFYQADIDDMYSPTGNAKNTWGLKFSYPS</sequence>
<keyword evidence="10" id="KW-1185">Reference proteome</keyword>
<dbReference type="GO" id="GO:0005783">
    <property type="term" value="C:endoplasmic reticulum"/>
    <property type="evidence" value="ECO:0007669"/>
    <property type="project" value="TreeGrafter"/>
</dbReference>
<dbReference type="OrthoDB" id="1700726at2759"/>
<dbReference type="RefSeq" id="XP_022669996.1">
    <property type="nucleotide sequence ID" value="XM_022814261.1"/>
</dbReference>
<dbReference type="GO" id="GO:0005811">
    <property type="term" value="C:lipid droplet"/>
    <property type="evidence" value="ECO:0007669"/>
    <property type="project" value="TreeGrafter"/>
</dbReference>
<keyword evidence="2" id="KW-0436">Ligase</keyword>
<dbReference type="FunCoup" id="A0A7M7ME93">
    <property type="interactions" value="1251"/>
</dbReference>
<dbReference type="EnsemblMetazoa" id="XM_022814260">
    <property type="protein sequence ID" value="XP_022669995"/>
    <property type="gene ID" value="LOC111253961"/>
</dbReference>
<name>A0A7M7ME93_VARDE</name>
<protein>
    <recommendedName>
        <fullName evidence="7">long-chain-fatty-acid--CoA ligase</fullName>
        <ecNumber evidence="7">6.2.1.3</ecNumber>
    </recommendedName>
</protein>
<evidence type="ECO:0000313" key="10">
    <source>
        <dbReference type="Proteomes" id="UP000594260"/>
    </source>
</evidence>
<keyword evidence="4" id="KW-0443">Lipid metabolism</keyword>
<dbReference type="RefSeq" id="XP_022669995.1">
    <property type="nucleotide sequence ID" value="XM_022814260.1"/>
</dbReference>
<dbReference type="GO" id="GO:0005886">
    <property type="term" value="C:plasma membrane"/>
    <property type="evidence" value="ECO:0007669"/>
    <property type="project" value="TreeGrafter"/>
</dbReference>
<dbReference type="GO" id="GO:0005524">
    <property type="term" value="F:ATP binding"/>
    <property type="evidence" value="ECO:0007669"/>
    <property type="project" value="UniProtKB-KW"/>
</dbReference>
<reference evidence="9" key="1">
    <citation type="submission" date="2021-01" db="UniProtKB">
        <authorList>
            <consortium name="EnsemblMetazoa"/>
        </authorList>
    </citation>
    <scope>IDENTIFICATION</scope>
</reference>
<organism evidence="9 10">
    <name type="scientific">Varroa destructor</name>
    <name type="common">Honeybee mite</name>
    <dbReference type="NCBI Taxonomy" id="109461"/>
    <lineage>
        <taxon>Eukaryota</taxon>
        <taxon>Metazoa</taxon>
        <taxon>Ecdysozoa</taxon>
        <taxon>Arthropoda</taxon>
        <taxon>Chelicerata</taxon>
        <taxon>Arachnida</taxon>
        <taxon>Acari</taxon>
        <taxon>Parasitiformes</taxon>
        <taxon>Mesostigmata</taxon>
        <taxon>Gamasina</taxon>
        <taxon>Dermanyssoidea</taxon>
        <taxon>Varroidae</taxon>
        <taxon>Varroa</taxon>
    </lineage>
</organism>
<comment type="catalytic activity">
    <reaction evidence="6">
        <text>a long-chain fatty acid + ATP + CoA = a long-chain fatty acyl-CoA + AMP + diphosphate</text>
        <dbReference type="Rhea" id="RHEA:15421"/>
        <dbReference type="ChEBI" id="CHEBI:30616"/>
        <dbReference type="ChEBI" id="CHEBI:33019"/>
        <dbReference type="ChEBI" id="CHEBI:57287"/>
        <dbReference type="ChEBI" id="CHEBI:57560"/>
        <dbReference type="ChEBI" id="CHEBI:83139"/>
        <dbReference type="ChEBI" id="CHEBI:456215"/>
        <dbReference type="EC" id="6.2.1.3"/>
    </reaction>
    <physiologicalReaction direction="left-to-right" evidence="6">
        <dbReference type="Rhea" id="RHEA:15422"/>
    </physiologicalReaction>
</comment>
<dbReference type="InterPro" id="IPR020845">
    <property type="entry name" value="AMP-binding_CS"/>
</dbReference>
<dbReference type="GO" id="GO:0035336">
    <property type="term" value="P:long-chain fatty-acyl-CoA metabolic process"/>
    <property type="evidence" value="ECO:0007669"/>
    <property type="project" value="TreeGrafter"/>
</dbReference>
<evidence type="ECO:0000256" key="5">
    <source>
        <dbReference type="ARBA" id="ARBA00022840"/>
    </source>
</evidence>
<evidence type="ECO:0000256" key="2">
    <source>
        <dbReference type="ARBA" id="ARBA00022598"/>
    </source>
</evidence>
<evidence type="ECO:0000313" key="9">
    <source>
        <dbReference type="EnsemblMetazoa" id="XP_022669995"/>
    </source>
</evidence>
<dbReference type="InterPro" id="IPR000873">
    <property type="entry name" value="AMP-dep_synth/lig_dom"/>
</dbReference>
<comment type="similarity">
    <text evidence="1">Belongs to the ATP-dependent AMP-binding enzyme family.</text>
</comment>
<feature type="domain" description="AMP-dependent synthetase/ligase" evidence="8">
    <location>
        <begin position="122"/>
        <end position="535"/>
    </location>
</feature>
<dbReference type="EnsemblMetazoa" id="XM_022814257">
    <property type="protein sequence ID" value="XP_022669992"/>
    <property type="gene ID" value="LOC111253961"/>
</dbReference>
<dbReference type="InterPro" id="IPR042099">
    <property type="entry name" value="ANL_N_sf"/>
</dbReference>
<dbReference type="SUPFAM" id="SSF56801">
    <property type="entry name" value="Acetyl-CoA synthetase-like"/>
    <property type="match status" value="1"/>
</dbReference>
<dbReference type="RefSeq" id="XP_022669994.1">
    <property type="nucleotide sequence ID" value="XM_022814259.1"/>
</dbReference>
<keyword evidence="4" id="KW-0276">Fatty acid metabolism</keyword>